<feature type="chain" id="PRO_5044786606" description="Malectin-like domain-containing protein" evidence="12">
    <location>
        <begin position="32"/>
        <end position="500"/>
    </location>
</feature>
<keyword evidence="2" id="KW-0723">Serine/threonine-protein kinase</keyword>
<organism evidence="14 15">
    <name type="scientific">Eucalyptus globulus</name>
    <name type="common">Tasmanian blue gum</name>
    <dbReference type="NCBI Taxonomy" id="34317"/>
    <lineage>
        <taxon>Eukaryota</taxon>
        <taxon>Viridiplantae</taxon>
        <taxon>Streptophyta</taxon>
        <taxon>Embryophyta</taxon>
        <taxon>Tracheophyta</taxon>
        <taxon>Spermatophyta</taxon>
        <taxon>Magnoliopsida</taxon>
        <taxon>eudicotyledons</taxon>
        <taxon>Gunneridae</taxon>
        <taxon>Pentapetalae</taxon>
        <taxon>rosids</taxon>
        <taxon>malvids</taxon>
        <taxon>Myrtales</taxon>
        <taxon>Myrtaceae</taxon>
        <taxon>Myrtoideae</taxon>
        <taxon>Eucalypteae</taxon>
        <taxon>Eucalyptus</taxon>
    </lineage>
</organism>
<dbReference type="Gene3D" id="2.60.120.430">
    <property type="entry name" value="Galactose-binding lectin"/>
    <property type="match status" value="2"/>
</dbReference>
<keyword evidence="2" id="KW-0418">Kinase</keyword>
<keyword evidence="15" id="KW-1185">Reference proteome</keyword>
<evidence type="ECO:0000256" key="6">
    <source>
        <dbReference type="ARBA" id="ARBA00022741"/>
    </source>
</evidence>
<comment type="subcellular location">
    <subcellularLocation>
        <location evidence="1">Membrane</location>
        <topology evidence="1">Single-pass type I membrane protein</topology>
    </subcellularLocation>
</comment>
<keyword evidence="10" id="KW-0325">Glycoprotein</keyword>
<evidence type="ECO:0000256" key="5">
    <source>
        <dbReference type="ARBA" id="ARBA00022729"/>
    </source>
</evidence>
<keyword evidence="9" id="KW-0472">Membrane</keyword>
<evidence type="ECO:0000256" key="12">
    <source>
        <dbReference type="SAM" id="SignalP"/>
    </source>
</evidence>
<dbReference type="PANTHER" id="PTHR34590:SF12">
    <property type="entry name" value="CARBOHYDRATE-BINDING PROTEIN OF THE ER PROTEIN"/>
    <property type="match status" value="1"/>
</dbReference>
<evidence type="ECO:0000256" key="4">
    <source>
        <dbReference type="ARBA" id="ARBA00022692"/>
    </source>
</evidence>
<evidence type="ECO:0000256" key="11">
    <source>
        <dbReference type="SAM" id="MobiDB-lite"/>
    </source>
</evidence>
<dbReference type="Pfam" id="PF12819">
    <property type="entry name" value="Malectin_like"/>
    <property type="match status" value="1"/>
</dbReference>
<keyword evidence="6" id="KW-0547">Nucleotide-binding</keyword>
<dbReference type="FunFam" id="2.60.120.430:FF:000005">
    <property type="entry name" value="Putative receptor-like protein kinase"/>
    <property type="match status" value="1"/>
</dbReference>
<comment type="caution">
    <text evidence="14">The sequence shown here is derived from an EMBL/GenBank/DDBJ whole genome shotgun (WGS) entry which is preliminary data.</text>
</comment>
<evidence type="ECO:0000256" key="7">
    <source>
        <dbReference type="ARBA" id="ARBA00022840"/>
    </source>
</evidence>
<proteinExistence type="predicted"/>
<evidence type="ECO:0000256" key="1">
    <source>
        <dbReference type="ARBA" id="ARBA00004479"/>
    </source>
</evidence>
<dbReference type="GO" id="GO:0004674">
    <property type="term" value="F:protein serine/threonine kinase activity"/>
    <property type="evidence" value="ECO:0007669"/>
    <property type="project" value="UniProtKB-KW"/>
</dbReference>
<dbReference type="Proteomes" id="UP001634007">
    <property type="component" value="Unassembled WGS sequence"/>
</dbReference>
<dbReference type="GO" id="GO:0016020">
    <property type="term" value="C:membrane"/>
    <property type="evidence" value="ECO:0007669"/>
    <property type="project" value="UniProtKB-SubCell"/>
</dbReference>
<dbReference type="AlphaFoldDB" id="A0ABD3JC60"/>
<accession>A0ABD3JC60</accession>
<sequence>MAKLHIIHGVHTPGFILFFVSLQFPLLLTLSSTCTTQTSYFINCGSSKSLNYSHRVFVGDTSSDSISFTKQSTSTQSSNQFSTVSEIYDTARIFGSPSSQYVLDVNDKGTHIVRLHFLPFASTRNLSEAVFNVSVRGLTLLSDFQIPGGTNSPVVEEFLLSINSNKFILYFSPQGSSFAFINALEVFLVPDGVIPGSAPSVGISGKNSGNYSGIPSQVSRTVYRINVGGDEVTPVDDPLWRNTAGYGRNLNYQDGSLDRCLPSERVYLTAKEMTASAWPLHPNTTWGFKVSANVPRLVRTHFCDFISPSLNTVHFNLYIYENFAEVIDPYNKEGFREDAVPFHYDYVIQPGSSGLVNMSIGLLSASETTSQQAYLNGLEIMEIIGSWDSVLAGEINPNSLKKYGEVAEKCLQEEDEERPSMGDVLWDLEYALQLQQTAVKRGMYDDSTTDGSSILTLSNVRKLPSFSTDLEEEGVSKEWADSSETSTTGVFSQMKIDEAR</sequence>
<dbReference type="EMBL" id="JBJKBG010000009">
    <property type="protein sequence ID" value="KAL3722010.1"/>
    <property type="molecule type" value="Genomic_DNA"/>
</dbReference>
<keyword evidence="7" id="KW-0067">ATP-binding</keyword>
<evidence type="ECO:0000256" key="10">
    <source>
        <dbReference type="ARBA" id="ARBA00023180"/>
    </source>
</evidence>
<gene>
    <name evidence="14" type="ORF">ACJRO7_034370</name>
</gene>
<feature type="domain" description="Malectin-like" evidence="13">
    <location>
        <begin position="42"/>
        <end position="382"/>
    </location>
</feature>
<dbReference type="PANTHER" id="PTHR34590">
    <property type="entry name" value="OS03G0124300 PROTEIN-RELATED"/>
    <property type="match status" value="1"/>
</dbReference>
<dbReference type="InterPro" id="IPR024788">
    <property type="entry name" value="Malectin-like_Carb-bd_dom"/>
</dbReference>
<dbReference type="GO" id="GO:0005524">
    <property type="term" value="F:ATP binding"/>
    <property type="evidence" value="ECO:0007669"/>
    <property type="project" value="UniProtKB-KW"/>
</dbReference>
<feature type="compositionally biased region" description="Polar residues" evidence="11">
    <location>
        <begin position="482"/>
        <end position="491"/>
    </location>
</feature>
<keyword evidence="5 12" id="KW-0732">Signal</keyword>
<keyword evidence="4" id="KW-0812">Transmembrane</keyword>
<evidence type="ECO:0000313" key="14">
    <source>
        <dbReference type="EMBL" id="KAL3722010.1"/>
    </source>
</evidence>
<protein>
    <recommendedName>
        <fullName evidence="13">Malectin-like domain-containing protein</fullName>
    </recommendedName>
</protein>
<evidence type="ECO:0000256" key="9">
    <source>
        <dbReference type="ARBA" id="ARBA00023136"/>
    </source>
</evidence>
<keyword evidence="8" id="KW-1133">Transmembrane helix</keyword>
<evidence type="ECO:0000259" key="13">
    <source>
        <dbReference type="Pfam" id="PF12819"/>
    </source>
</evidence>
<evidence type="ECO:0000313" key="15">
    <source>
        <dbReference type="Proteomes" id="UP001634007"/>
    </source>
</evidence>
<evidence type="ECO:0000256" key="2">
    <source>
        <dbReference type="ARBA" id="ARBA00022527"/>
    </source>
</evidence>
<dbReference type="InterPro" id="IPR045272">
    <property type="entry name" value="ANXUR1/2-like"/>
</dbReference>
<feature type="signal peptide" evidence="12">
    <location>
        <begin position="1"/>
        <end position="31"/>
    </location>
</feature>
<evidence type="ECO:0000256" key="8">
    <source>
        <dbReference type="ARBA" id="ARBA00022989"/>
    </source>
</evidence>
<keyword evidence="3" id="KW-0808">Transferase</keyword>
<reference evidence="14 15" key="1">
    <citation type="submission" date="2024-11" db="EMBL/GenBank/DDBJ databases">
        <title>Chromosome-level genome assembly of Eucalyptus globulus Labill. provides insights into its genome evolution.</title>
        <authorList>
            <person name="Li X."/>
        </authorList>
    </citation>
    <scope>NUCLEOTIDE SEQUENCE [LARGE SCALE GENOMIC DNA]</scope>
    <source>
        <strain evidence="14">CL2024</strain>
        <tissue evidence="14">Fresh tender leaves</tissue>
    </source>
</reference>
<evidence type="ECO:0000256" key="3">
    <source>
        <dbReference type="ARBA" id="ARBA00022679"/>
    </source>
</evidence>
<feature type="region of interest" description="Disordered" evidence="11">
    <location>
        <begin position="471"/>
        <end position="500"/>
    </location>
</feature>
<name>A0ABD3JC60_EUCGL</name>